<keyword evidence="1" id="KW-0732">Signal</keyword>
<gene>
    <name evidence="2" type="ordered locus">REQ_23760</name>
</gene>
<name>A0A3S5Y7A3_RHOH1</name>
<reference evidence="2" key="1">
    <citation type="journal article" date="2010" name="PLoS Genet.">
        <title>The genome of a pathogenic rhodococcus: cooptive virulence underpinned by key gene acquisitions.</title>
        <authorList>
            <person name="Letek M."/>
            <person name="Gonzalez P."/>
            <person name="Macarthur I."/>
            <person name="Rodriguez H."/>
            <person name="Freeman T.C."/>
            <person name="Valero-Rello A."/>
            <person name="Blanco M."/>
            <person name="Buckley T."/>
            <person name="Cherevach I."/>
            <person name="Fahey R."/>
            <person name="Hapeshi A."/>
            <person name="Holdstock J."/>
            <person name="Leadon D."/>
            <person name="Navas J."/>
            <person name="Ocampo A."/>
            <person name="Quail M.A."/>
            <person name="Sanders M."/>
            <person name="Scortti M.M."/>
            <person name="Prescott J.F."/>
            <person name="Fogarty U."/>
            <person name="Meijer W.G."/>
            <person name="Parkhill J."/>
            <person name="Bentley S.D."/>
            <person name="Vazquez-Boland J.A."/>
        </authorList>
    </citation>
    <scope>NUCLEOTIDE SEQUENCE [LARGE SCALE GENOMIC DNA]</scope>
    <source>
        <strain evidence="2 3">103S</strain>
    </source>
</reference>
<protein>
    <submittedName>
        <fullName evidence="2">Secreted protein</fullName>
    </submittedName>
</protein>
<evidence type="ECO:0000313" key="3">
    <source>
        <dbReference type="Proteomes" id="UP000006892"/>
    </source>
</evidence>
<feature type="signal peptide" evidence="1">
    <location>
        <begin position="1"/>
        <end position="37"/>
    </location>
</feature>
<feature type="chain" id="PRO_5018645125" evidence="1">
    <location>
        <begin position="38"/>
        <end position="216"/>
    </location>
</feature>
<dbReference type="AlphaFoldDB" id="A0A3S5Y7A3"/>
<dbReference type="RefSeq" id="WP_013416059.1">
    <property type="nucleotide sequence ID" value="NC_014659.1"/>
</dbReference>
<dbReference type="EMBL" id="FN563149">
    <property type="protein sequence ID" value="CBH48418.1"/>
    <property type="molecule type" value="Genomic_DNA"/>
</dbReference>
<dbReference type="InterPro" id="IPR006311">
    <property type="entry name" value="TAT_signal"/>
</dbReference>
<proteinExistence type="predicted"/>
<accession>A0A3S5Y7A3</accession>
<evidence type="ECO:0000256" key="1">
    <source>
        <dbReference type="SAM" id="SignalP"/>
    </source>
</evidence>
<evidence type="ECO:0000313" key="2">
    <source>
        <dbReference type="EMBL" id="CBH48418.1"/>
    </source>
</evidence>
<dbReference type="KEGG" id="req:REQ_23760"/>
<sequence>MSRRFGRTAARRLAVRVTATVAAAAAGAVVFSGVANAAPAPAAPPSLQTLLGDLTKNVPLPQDLLGGLLATPGVTEVIEGVTGQEVGTTTAKDFLFPAPTFGCGVADNPMTVTVASAQSGPNFPLPPWVERGQLRFQALPAHLGIPKKSDLQVAWFNTTTLKGGVVPLDDSIVNVPTLSKTVETGEGNVLAAMFGQVGYESGVTCTALGTVGQFTA</sequence>
<organism evidence="2">
    <name type="scientific">Rhodococcus hoagii (strain 103S)</name>
    <name type="common">Rhodococcus equi</name>
    <dbReference type="NCBI Taxonomy" id="685727"/>
    <lineage>
        <taxon>Bacteria</taxon>
        <taxon>Bacillati</taxon>
        <taxon>Actinomycetota</taxon>
        <taxon>Actinomycetes</taxon>
        <taxon>Mycobacteriales</taxon>
        <taxon>Nocardiaceae</taxon>
        <taxon>Prescottella</taxon>
    </lineage>
</organism>
<dbReference type="Proteomes" id="UP001154400">
    <property type="component" value="Chromosome"/>
</dbReference>
<dbReference type="PROSITE" id="PS51318">
    <property type="entry name" value="TAT"/>
    <property type="match status" value="1"/>
</dbReference>